<dbReference type="PRINTS" id="PR00851">
    <property type="entry name" value="XRODRMPGMNTB"/>
</dbReference>
<evidence type="ECO:0000313" key="11">
    <source>
        <dbReference type="WBParaSite" id="HNAJ_0000448501-mRNA-1"/>
    </source>
</evidence>
<dbReference type="GO" id="GO:0043138">
    <property type="term" value="F:3'-5' DNA helicase activity"/>
    <property type="evidence" value="ECO:0007669"/>
    <property type="project" value="TreeGrafter"/>
</dbReference>
<dbReference type="Pfam" id="PF00078">
    <property type="entry name" value="RVT_1"/>
    <property type="match status" value="1"/>
</dbReference>
<feature type="compositionally biased region" description="Polar residues" evidence="7">
    <location>
        <begin position="428"/>
        <end position="448"/>
    </location>
</feature>
<dbReference type="STRING" id="102285.A0A0R3TBP6"/>
<sequence>MKGRKRELLAVMNPNKFRACEFLIKYHETRNDKIIVFSDNVFALQYYAKKLSRPYIYGPTSQSERMQILQNFQFNPNVSTIFVSKVADNSFDLPEATVLIQISMQGGSRRQEAQRLGRILRAKRGMASDEYNAFFYSLVSQDTVEMPFASRRQRFLVNQGYAYKVVRNLPGIEKETLGLNTKSEQAELLHRVLASKDEDAMEEALPVDPDSLDYTLKKMKDSHFVRRAGKMSSLSGADDAIYMDTSAAAKRQKAARERHPLKGPKAKEIMLTLFNKIWETSLEPNQWKVAIVLPVLKMGKDPSNFDNYRSISLTSVLAKLMERLVNRRLTWFLENNNILRSEQAETGLPQGPVTSCTLLNVFIDDIAELAQRVTGIKCLLYADDLVLWYSAPKKNAQERTESVLNGALKLLANWCDNNGMEIKHHSRANASTSSGNQTPLQSKCAPSSGNQTLLQSKCAPLSLQEIKHSSRANALIFQEITRQSMSTILQINGSSNQRQLSWRSMAPSPDGS</sequence>
<dbReference type="WBParaSite" id="HNAJ_0000448501-mRNA-1">
    <property type="protein sequence ID" value="HNAJ_0000448501-mRNA-1"/>
    <property type="gene ID" value="HNAJ_0000448501"/>
</dbReference>
<dbReference type="SMART" id="SM00490">
    <property type="entry name" value="HELICc"/>
    <property type="match status" value="1"/>
</dbReference>
<keyword evidence="10" id="KW-1185">Reference proteome</keyword>
<dbReference type="InterPro" id="IPR050615">
    <property type="entry name" value="ATP-dep_DNA_Helicase"/>
</dbReference>
<evidence type="ECO:0000256" key="2">
    <source>
        <dbReference type="ARBA" id="ARBA00022801"/>
    </source>
</evidence>
<accession>A0A0R3TBP6</accession>
<evidence type="ECO:0000256" key="6">
    <source>
        <dbReference type="ARBA" id="ARBA00044810"/>
    </source>
</evidence>
<keyword evidence="3" id="KW-0347">Helicase</keyword>
<dbReference type="GO" id="GO:0016787">
    <property type="term" value="F:hydrolase activity"/>
    <property type="evidence" value="ECO:0007669"/>
    <property type="project" value="UniProtKB-KW"/>
</dbReference>
<evidence type="ECO:0000256" key="5">
    <source>
        <dbReference type="ARBA" id="ARBA00044799"/>
    </source>
</evidence>
<dbReference type="GO" id="GO:0006367">
    <property type="term" value="P:transcription initiation at RNA polymerase II promoter"/>
    <property type="evidence" value="ECO:0007669"/>
    <property type="project" value="InterPro"/>
</dbReference>
<dbReference type="Proteomes" id="UP000278807">
    <property type="component" value="Unassembled WGS sequence"/>
</dbReference>
<gene>
    <name evidence="9" type="ORF">HNAJ_LOCUS4483</name>
</gene>
<dbReference type="InterPro" id="IPR032438">
    <property type="entry name" value="ERCC3_RAD25_C"/>
</dbReference>
<evidence type="ECO:0000313" key="10">
    <source>
        <dbReference type="Proteomes" id="UP000278807"/>
    </source>
</evidence>
<dbReference type="GO" id="GO:0005524">
    <property type="term" value="F:ATP binding"/>
    <property type="evidence" value="ECO:0007669"/>
    <property type="project" value="UniProtKB-KW"/>
</dbReference>
<dbReference type="InterPro" id="IPR027417">
    <property type="entry name" value="P-loop_NTPase"/>
</dbReference>
<protein>
    <recommendedName>
        <fullName evidence="5">General transcription and DNA repair factor IIH helicase/translocase subunit XPB</fullName>
    </recommendedName>
    <alternativeName>
        <fullName evidence="6">DNA 3'-5' helicase/translocase XPB</fullName>
    </alternativeName>
</protein>
<evidence type="ECO:0000313" key="9">
    <source>
        <dbReference type="EMBL" id="VDO00343.1"/>
    </source>
</evidence>
<dbReference type="AlphaFoldDB" id="A0A0R3TBP6"/>
<evidence type="ECO:0000256" key="7">
    <source>
        <dbReference type="SAM" id="MobiDB-lite"/>
    </source>
</evidence>
<feature type="domain" description="Helicase C-terminal" evidence="8">
    <location>
        <begin position="18"/>
        <end position="177"/>
    </location>
</feature>
<dbReference type="InterPro" id="IPR001161">
    <property type="entry name" value="XPB/Ssl2"/>
</dbReference>
<dbReference type="GO" id="GO:0005675">
    <property type="term" value="C:transcription factor TFIIH holo complex"/>
    <property type="evidence" value="ECO:0007669"/>
    <property type="project" value="TreeGrafter"/>
</dbReference>
<reference evidence="11" key="1">
    <citation type="submission" date="2017-02" db="UniProtKB">
        <authorList>
            <consortium name="WormBaseParasite"/>
        </authorList>
    </citation>
    <scope>IDENTIFICATION</scope>
</reference>
<evidence type="ECO:0000256" key="3">
    <source>
        <dbReference type="ARBA" id="ARBA00022806"/>
    </source>
</evidence>
<evidence type="ECO:0000256" key="1">
    <source>
        <dbReference type="ARBA" id="ARBA00022741"/>
    </source>
</evidence>
<organism evidence="11">
    <name type="scientific">Rodentolepis nana</name>
    <name type="common">Dwarf tapeworm</name>
    <name type="synonym">Hymenolepis nana</name>
    <dbReference type="NCBI Taxonomy" id="102285"/>
    <lineage>
        <taxon>Eukaryota</taxon>
        <taxon>Metazoa</taxon>
        <taxon>Spiralia</taxon>
        <taxon>Lophotrochozoa</taxon>
        <taxon>Platyhelminthes</taxon>
        <taxon>Cestoda</taxon>
        <taxon>Eucestoda</taxon>
        <taxon>Cyclophyllidea</taxon>
        <taxon>Hymenolepididae</taxon>
        <taxon>Rodentolepis</taxon>
    </lineage>
</organism>
<dbReference type="EMBL" id="UZAE01003185">
    <property type="protein sequence ID" value="VDO00343.1"/>
    <property type="molecule type" value="Genomic_DNA"/>
</dbReference>
<keyword evidence="4" id="KW-0067">ATP-binding</keyword>
<dbReference type="InterPro" id="IPR000477">
    <property type="entry name" value="RT_dom"/>
</dbReference>
<dbReference type="NCBIfam" id="TIGR00603">
    <property type="entry name" value="rad25"/>
    <property type="match status" value="1"/>
</dbReference>
<dbReference type="InterPro" id="IPR001650">
    <property type="entry name" value="Helicase_C-like"/>
</dbReference>
<feature type="region of interest" description="Disordered" evidence="7">
    <location>
        <begin position="426"/>
        <end position="448"/>
    </location>
</feature>
<dbReference type="FunFam" id="3.40.50.300:FF:000117">
    <property type="entry name" value="Putative DNA repair helicase rad25"/>
    <property type="match status" value="1"/>
</dbReference>
<keyword evidence="2" id="KW-0378">Hydrolase</keyword>
<name>A0A0R3TBP6_RODNA</name>
<evidence type="ECO:0000259" key="8">
    <source>
        <dbReference type="PROSITE" id="PS51194"/>
    </source>
</evidence>
<dbReference type="GO" id="GO:0006289">
    <property type="term" value="P:nucleotide-excision repair"/>
    <property type="evidence" value="ECO:0007669"/>
    <property type="project" value="InterPro"/>
</dbReference>
<dbReference type="GO" id="GO:0097550">
    <property type="term" value="C:transcription preinitiation complex"/>
    <property type="evidence" value="ECO:0007669"/>
    <property type="project" value="TreeGrafter"/>
</dbReference>
<dbReference type="CDD" id="cd18789">
    <property type="entry name" value="SF2_C_XPB"/>
    <property type="match status" value="1"/>
</dbReference>
<evidence type="ECO:0000256" key="4">
    <source>
        <dbReference type="ARBA" id="ARBA00022840"/>
    </source>
</evidence>
<dbReference type="PANTHER" id="PTHR11274:SF0">
    <property type="entry name" value="GENERAL TRANSCRIPTION AND DNA REPAIR FACTOR IIH HELICASE SUBUNIT XPB"/>
    <property type="match status" value="1"/>
</dbReference>
<dbReference type="SUPFAM" id="SSF52540">
    <property type="entry name" value="P-loop containing nucleoside triphosphate hydrolases"/>
    <property type="match status" value="1"/>
</dbReference>
<keyword evidence="1" id="KW-0547">Nucleotide-binding</keyword>
<proteinExistence type="predicted"/>
<reference evidence="9 10" key="2">
    <citation type="submission" date="2018-11" db="EMBL/GenBank/DDBJ databases">
        <authorList>
            <consortium name="Pathogen Informatics"/>
        </authorList>
    </citation>
    <scope>NUCLEOTIDE SEQUENCE [LARGE SCALE GENOMIC DNA]</scope>
</reference>
<dbReference type="PROSITE" id="PS51194">
    <property type="entry name" value="HELICASE_CTER"/>
    <property type="match status" value="1"/>
</dbReference>
<dbReference type="Pfam" id="PF16203">
    <property type="entry name" value="ERCC3_RAD25_C"/>
    <property type="match status" value="1"/>
</dbReference>
<dbReference type="PANTHER" id="PTHR11274">
    <property type="entry name" value="RAD25/XP-B DNA REPAIR HELICASE"/>
    <property type="match status" value="1"/>
</dbReference>
<dbReference type="Gene3D" id="3.40.50.300">
    <property type="entry name" value="P-loop containing nucleotide triphosphate hydrolases"/>
    <property type="match status" value="1"/>
</dbReference>
<dbReference type="GO" id="GO:0000112">
    <property type="term" value="C:nucleotide-excision repair factor 3 complex"/>
    <property type="evidence" value="ECO:0007669"/>
    <property type="project" value="TreeGrafter"/>
</dbReference>
<dbReference type="OrthoDB" id="10262986at2759"/>